<comment type="caution">
    <text evidence="1">The sequence shown here is derived from an EMBL/GenBank/DDBJ whole genome shotgun (WGS) entry which is preliminary data.</text>
</comment>
<proteinExistence type="predicted"/>
<organism evidence="1 2">
    <name type="scientific">Vaccinium darrowii</name>
    <dbReference type="NCBI Taxonomy" id="229202"/>
    <lineage>
        <taxon>Eukaryota</taxon>
        <taxon>Viridiplantae</taxon>
        <taxon>Streptophyta</taxon>
        <taxon>Embryophyta</taxon>
        <taxon>Tracheophyta</taxon>
        <taxon>Spermatophyta</taxon>
        <taxon>Magnoliopsida</taxon>
        <taxon>eudicotyledons</taxon>
        <taxon>Gunneridae</taxon>
        <taxon>Pentapetalae</taxon>
        <taxon>asterids</taxon>
        <taxon>Ericales</taxon>
        <taxon>Ericaceae</taxon>
        <taxon>Vaccinioideae</taxon>
        <taxon>Vaccinieae</taxon>
        <taxon>Vaccinium</taxon>
    </lineage>
</organism>
<protein>
    <submittedName>
        <fullName evidence="1">Uncharacterized protein</fullName>
    </submittedName>
</protein>
<sequence length="159" mass="17946">MATISLRKANARLPPEVNRVLYVRNLPFNISSEEMYDIFGKYGAIRQIRIGTGKDTRGTAFVVYEDIYDAKTAVDHLSGFNVANRYLIVLYYQQAKMSKKFDQKKKEEEIDKLKEKYGVCIDFGRLPSNPSLTGVIGYRCGNALSPLAYGHYGSSRGTL</sequence>
<gene>
    <name evidence="1" type="ORF">Vadar_005573</name>
</gene>
<evidence type="ECO:0000313" key="1">
    <source>
        <dbReference type="EMBL" id="KAH7845751.1"/>
    </source>
</evidence>
<reference evidence="1 2" key="1">
    <citation type="journal article" date="2021" name="Hortic Res">
        <title>High-quality reference genome and annotation aids understanding of berry development for evergreen blueberry (Vaccinium darrowii).</title>
        <authorList>
            <person name="Yu J."/>
            <person name="Hulse-Kemp A.M."/>
            <person name="Babiker E."/>
            <person name="Staton M."/>
        </authorList>
    </citation>
    <scope>NUCLEOTIDE SEQUENCE [LARGE SCALE GENOMIC DNA]</scope>
    <source>
        <strain evidence="2">cv. NJ 8807/NJ 8810</strain>
        <tissue evidence="1">Young leaf</tissue>
    </source>
</reference>
<evidence type="ECO:0000313" key="2">
    <source>
        <dbReference type="Proteomes" id="UP000828048"/>
    </source>
</evidence>
<name>A0ACB7XXC7_9ERIC</name>
<keyword evidence="2" id="KW-1185">Reference proteome</keyword>
<accession>A0ACB7XXC7</accession>
<dbReference type="Proteomes" id="UP000828048">
    <property type="component" value="Chromosome 5"/>
</dbReference>
<dbReference type="EMBL" id="CM037155">
    <property type="protein sequence ID" value="KAH7845751.1"/>
    <property type="molecule type" value="Genomic_DNA"/>
</dbReference>